<feature type="non-terminal residue" evidence="1">
    <location>
        <position position="59"/>
    </location>
</feature>
<evidence type="ECO:0008006" key="3">
    <source>
        <dbReference type="Google" id="ProtNLM"/>
    </source>
</evidence>
<accession>A0A1Y1UWE2</accession>
<keyword evidence="2" id="KW-1185">Reference proteome</keyword>
<dbReference type="InterPro" id="IPR036770">
    <property type="entry name" value="Ankyrin_rpt-contain_sf"/>
</dbReference>
<name>A0A1Y1UWE2_9FUNG</name>
<gene>
    <name evidence="1" type="ORF">BCR36DRAFT_587290</name>
</gene>
<dbReference type="Proteomes" id="UP000193719">
    <property type="component" value="Unassembled WGS sequence"/>
</dbReference>
<sequence length="59" mass="6752">MEGLVKVKRETKIEPNRTIISITQEIDELKGDIDKKDHNGCIFLHRACKGGNKENVKIF</sequence>
<evidence type="ECO:0000313" key="1">
    <source>
        <dbReference type="EMBL" id="ORX42280.1"/>
    </source>
</evidence>
<proteinExistence type="predicted"/>
<reference evidence="1 2" key="1">
    <citation type="submission" date="2016-08" db="EMBL/GenBank/DDBJ databases">
        <title>Genomes of anaerobic fungi encode conserved fungal cellulosomes for biomass hydrolysis.</title>
        <authorList>
            <consortium name="DOE Joint Genome Institute"/>
            <person name="Haitjema C.H."/>
            <person name="Gilmore S.P."/>
            <person name="Henske J.K."/>
            <person name="Solomon K.V."/>
            <person name="De Groot R."/>
            <person name="Kuo A."/>
            <person name="Mondo S.J."/>
            <person name="Salamov A.A."/>
            <person name="Labutti K."/>
            <person name="Zhao Z."/>
            <person name="Chiniquy J."/>
            <person name="Barry K."/>
            <person name="Brewer H.M."/>
            <person name="Purvine S.O."/>
            <person name="Wright A.T."/>
            <person name="Boxma B."/>
            <person name="Van Alen T."/>
            <person name="Hackstein J.H."/>
            <person name="Baker S.E."/>
            <person name="Grigoriev I.V."/>
            <person name="O'Malley M.A."/>
        </authorList>
    </citation>
    <scope>NUCLEOTIDE SEQUENCE [LARGE SCALE GENOMIC DNA]</scope>
    <source>
        <strain evidence="2">finn</strain>
    </source>
</reference>
<evidence type="ECO:0000313" key="2">
    <source>
        <dbReference type="Proteomes" id="UP000193719"/>
    </source>
</evidence>
<reference evidence="1 2" key="2">
    <citation type="submission" date="2016-08" db="EMBL/GenBank/DDBJ databases">
        <title>Pervasive Adenine N6-methylation of Active Genes in Fungi.</title>
        <authorList>
            <consortium name="DOE Joint Genome Institute"/>
            <person name="Mondo S.J."/>
            <person name="Dannebaum R.O."/>
            <person name="Kuo R.C."/>
            <person name="Labutti K."/>
            <person name="Haridas S."/>
            <person name="Kuo A."/>
            <person name="Salamov A."/>
            <person name="Ahrendt S.R."/>
            <person name="Lipzen A."/>
            <person name="Sullivan W."/>
            <person name="Andreopoulos W.B."/>
            <person name="Clum A."/>
            <person name="Lindquist E."/>
            <person name="Daum C."/>
            <person name="Ramamoorthy G.K."/>
            <person name="Gryganskyi A."/>
            <person name="Culley D."/>
            <person name="Magnuson J.K."/>
            <person name="James T.Y."/>
            <person name="O'Malley M.A."/>
            <person name="Stajich J.E."/>
            <person name="Spatafora J.W."/>
            <person name="Visel A."/>
            <person name="Grigoriev I.V."/>
        </authorList>
    </citation>
    <scope>NUCLEOTIDE SEQUENCE [LARGE SCALE GENOMIC DNA]</scope>
    <source>
        <strain evidence="2">finn</strain>
    </source>
</reference>
<dbReference type="AlphaFoldDB" id="A0A1Y1UWE2"/>
<dbReference type="SUPFAM" id="SSF48403">
    <property type="entry name" value="Ankyrin repeat"/>
    <property type="match status" value="1"/>
</dbReference>
<dbReference type="EMBL" id="MCFH01000067">
    <property type="protein sequence ID" value="ORX42280.1"/>
    <property type="molecule type" value="Genomic_DNA"/>
</dbReference>
<protein>
    <recommendedName>
        <fullName evidence="3">Ankyrin</fullName>
    </recommendedName>
</protein>
<comment type="caution">
    <text evidence="1">The sequence shown here is derived from an EMBL/GenBank/DDBJ whole genome shotgun (WGS) entry which is preliminary data.</text>
</comment>
<organism evidence="1 2">
    <name type="scientific">Piromyces finnis</name>
    <dbReference type="NCBI Taxonomy" id="1754191"/>
    <lineage>
        <taxon>Eukaryota</taxon>
        <taxon>Fungi</taxon>
        <taxon>Fungi incertae sedis</taxon>
        <taxon>Chytridiomycota</taxon>
        <taxon>Chytridiomycota incertae sedis</taxon>
        <taxon>Neocallimastigomycetes</taxon>
        <taxon>Neocallimastigales</taxon>
        <taxon>Neocallimastigaceae</taxon>
        <taxon>Piromyces</taxon>
    </lineage>
</organism>